<evidence type="ECO:0000313" key="1">
    <source>
        <dbReference type="EMBL" id="UPL00628.1"/>
    </source>
</evidence>
<keyword evidence="2" id="KW-1185">Reference proteome</keyword>
<evidence type="ECO:0000313" key="2">
    <source>
        <dbReference type="Proteomes" id="UP000830768"/>
    </source>
</evidence>
<dbReference type="EMBL" id="CP090038">
    <property type="protein sequence ID" value="UPL00628.1"/>
    <property type="molecule type" value="Genomic_DNA"/>
</dbReference>
<gene>
    <name evidence="1" type="ORF">LCI18_011562</name>
</gene>
<protein>
    <submittedName>
        <fullName evidence="1">Uncharacterized protein</fullName>
    </submittedName>
</protein>
<organism evidence="1 2">
    <name type="scientific">Fusarium solani subsp. cucurbitae</name>
    <name type="common">Neocosmosporum cucurbitae</name>
    <dbReference type="NCBI Taxonomy" id="2747967"/>
    <lineage>
        <taxon>Eukaryota</taxon>
        <taxon>Fungi</taxon>
        <taxon>Dikarya</taxon>
        <taxon>Ascomycota</taxon>
        <taxon>Pezizomycotina</taxon>
        <taxon>Sordariomycetes</taxon>
        <taxon>Hypocreomycetidae</taxon>
        <taxon>Hypocreales</taxon>
        <taxon>Nectriaceae</taxon>
        <taxon>Fusarium</taxon>
        <taxon>Fusarium solani species complex</taxon>
    </lineage>
</organism>
<name>A0ACD3ZHQ8_FUSSC</name>
<reference evidence="1" key="1">
    <citation type="submission" date="2021-11" db="EMBL/GenBank/DDBJ databases">
        <title>Fusarium solani-melongenae Genome sequencing and assembly.</title>
        <authorList>
            <person name="Xie S."/>
            <person name="Huang L."/>
            <person name="Zhang X."/>
        </authorList>
    </citation>
    <scope>NUCLEOTIDE SEQUENCE</scope>
    <source>
        <strain evidence="1">CRI 24-3</strain>
    </source>
</reference>
<dbReference type="Proteomes" id="UP000830768">
    <property type="component" value="Chromosome 10"/>
</dbReference>
<proteinExistence type="predicted"/>
<sequence length="60" mass="6353">MAICPVLRWRRRLCSREISQLLHGSRQLTLSVAHPGSVNLDAGSPTDCGGGDDLVPPAGD</sequence>
<accession>A0ACD3ZHQ8</accession>